<dbReference type="PANTHER" id="PTHR36811:SF2">
    <property type="entry name" value="OS08G0444440 PROTEIN"/>
    <property type="match status" value="1"/>
</dbReference>
<sequence>MPSSSLPFGIRNQKPMKPTIIRKNKKKSKDLVFNKVVSYLLSDSYMYNPLISPQPTFDFPPPKQISTSAGGPEDMALPTGSSNHKFIEFLETDCYLYSPLLAEKHVCSKNHPPAPSSGHFQIRGGSSSTETQVGQMQHSEREGGDLGDQLRARLKVLKETVAYHESVNQDYASVVVVLATPTRGLLAGYFVSMNVRTRRMCVEIEASVIGINLLIKKLGAS</sequence>
<organism evidence="2 3">
    <name type="scientific">Cynara cardunculus var. scolymus</name>
    <name type="common">Globe artichoke</name>
    <name type="synonym">Cynara scolymus</name>
    <dbReference type="NCBI Taxonomy" id="59895"/>
    <lineage>
        <taxon>Eukaryota</taxon>
        <taxon>Viridiplantae</taxon>
        <taxon>Streptophyta</taxon>
        <taxon>Embryophyta</taxon>
        <taxon>Tracheophyta</taxon>
        <taxon>Spermatophyta</taxon>
        <taxon>Magnoliopsida</taxon>
        <taxon>eudicotyledons</taxon>
        <taxon>Gunneridae</taxon>
        <taxon>Pentapetalae</taxon>
        <taxon>asterids</taxon>
        <taxon>campanulids</taxon>
        <taxon>Asterales</taxon>
        <taxon>Asteraceae</taxon>
        <taxon>Carduoideae</taxon>
        <taxon>Cardueae</taxon>
        <taxon>Carduinae</taxon>
        <taxon>Cynara</taxon>
    </lineage>
</organism>
<keyword evidence="3" id="KW-1185">Reference proteome</keyword>
<proteinExistence type="predicted"/>
<comment type="caution">
    <text evidence="2">The sequence shown here is derived from an EMBL/GenBank/DDBJ whole genome shotgun (WGS) entry which is preliminary data.</text>
</comment>
<evidence type="ECO:0000256" key="1">
    <source>
        <dbReference type="SAM" id="MobiDB-lite"/>
    </source>
</evidence>
<dbReference type="OMA" id="DCYLYSP"/>
<gene>
    <name evidence="2" type="ORF">Ccrd_015161</name>
</gene>
<dbReference type="Proteomes" id="UP000243975">
    <property type="component" value="Unassembled WGS sequence"/>
</dbReference>
<protein>
    <submittedName>
        <fullName evidence="2">Uncharacterized protein</fullName>
    </submittedName>
</protein>
<reference evidence="2 3" key="1">
    <citation type="journal article" date="2016" name="Sci. Rep.">
        <title>The genome sequence of the outbreeding globe artichoke constructed de novo incorporating a phase-aware low-pass sequencing strategy of F1 progeny.</title>
        <authorList>
            <person name="Scaglione D."/>
            <person name="Reyes-Chin-Wo S."/>
            <person name="Acquadro A."/>
            <person name="Froenicke L."/>
            <person name="Portis E."/>
            <person name="Beitel C."/>
            <person name="Tirone M."/>
            <person name="Mauro R."/>
            <person name="Lo Monaco A."/>
            <person name="Mauromicale G."/>
            <person name="Faccioli P."/>
            <person name="Cattivelli L."/>
            <person name="Rieseberg L."/>
            <person name="Michelmore R."/>
            <person name="Lanteri S."/>
        </authorList>
    </citation>
    <scope>NUCLEOTIDE SEQUENCE [LARGE SCALE GENOMIC DNA]</scope>
    <source>
        <strain evidence="2">2C</strain>
    </source>
</reference>
<accession>A0A103YCA0</accession>
<feature type="region of interest" description="Disordered" evidence="1">
    <location>
        <begin position="112"/>
        <end position="145"/>
    </location>
</feature>
<evidence type="ECO:0000313" key="3">
    <source>
        <dbReference type="Proteomes" id="UP000243975"/>
    </source>
</evidence>
<feature type="region of interest" description="Disordered" evidence="1">
    <location>
        <begin position="57"/>
        <end position="76"/>
    </location>
</feature>
<dbReference type="EMBL" id="LEKV01001823">
    <property type="protein sequence ID" value="KVI06473.1"/>
    <property type="molecule type" value="Genomic_DNA"/>
</dbReference>
<feature type="compositionally biased region" description="Polar residues" evidence="1">
    <location>
        <begin position="124"/>
        <end position="137"/>
    </location>
</feature>
<evidence type="ECO:0000313" key="2">
    <source>
        <dbReference type="EMBL" id="KVI06473.1"/>
    </source>
</evidence>
<name>A0A103YCA0_CYNCS</name>
<dbReference type="AlphaFoldDB" id="A0A103YCA0"/>
<dbReference type="PANTHER" id="PTHR36811">
    <property type="entry name" value="OS08G0444440 PROTEIN"/>
    <property type="match status" value="1"/>
</dbReference>
<dbReference type="Gramene" id="KVI06473">
    <property type="protein sequence ID" value="KVI06473"/>
    <property type="gene ID" value="Ccrd_015161"/>
</dbReference>